<dbReference type="Proteomes" id="UP000176377">
    <property type="component" value="Unassembled WGS sequence"/>
</dbReference>
<organism evidence="3 4">
    <name type="scientific">Candidatus Kaiserbacteria bacterium RIFCSPHIGHO2_01_FULL_56_24</name>
    <dbReference type="NCBI Taxonomy" id="1798487"/>
    <lineage>
        <taxon>Bacteria</taxon>
        <taxon>Candidatus Kaiseribacteriota</taxon>
    </lineage>
</organism>
<evidence type="ECO:0008006" key="5">
    <source>
        <dbReference type="Google" id="ProtNLM"/>
    </source>
</evidence>
<protein>
    <recommendedName>
        <fullName evidence="5">Peptidase M10 metallopeptidase domain-containing protein</fullName>
    </recommendedName>
</protein>
<proteinExistence type="predicted"/>
<dbReference type="Gene3D" id="3.40.390.10">
    <property type="entry name" value="Collagenase (Catalytic Domain)"/>
    <property type="match status" value="1"/>
</dbReference>
<feature type="chain" id="PRO_5009523829" description="Peptidase M10 metallopeptidase domain-containing protein" evidence="2">
    <location>
        <begin position="25"/>
        <end position="267"/>
    </location>
</feature>
<feature type="signal peptide" evidence="2">
    <location>
        <begin position="1"/>
        <end position="24"/>
    </location>
</feature>
<evidence type="ECO:0000313" key="3">
    <source>
        <dbReference type="EMBL" id="OGG59788.1"/>
    </source>
</evidence>
<sequence>MNTSLRVVGLLSAVILLFSPFAFADHAWGSYHWARTANPFTLKMGDNLTSNWDPYLATAAADWSVSTVLDVTVVASGKNAKTCRPTLGRGEVCNAKYGSTGWIGIAQIWISGGHIAQGVVKMNDTYFSKAFYNTPAWKNLVMCQEIGHLFGLNHQDESTTNVNLGTCMDYTNSPTTNQHPNQHDYDMLETIYAHLDTTTTLQQSSANKPQAAGAESDDPREWGREIRRSSDGRASLFERDFGNGEKVFTHVFWADEGARSLSGRLRE</sequence>
<dbReference type="SUPFAM" id="SSF55486">
    <property type="entry name" value="Metalloproteases ('zincins'), catalytic domain"/>
    <property type="match status" value="1"/>
</dbReference>
<feature type="region of interest" description="Disordered" evidence="1">
    <location>
        <begin position="201"/>
        <end position="229"/>
    </location>
</feature>
<evidence type="ECO:0000256" key="2">
    <source>
        <dbReference type="SAM" id="SignalP"/>
    </source>
</evidence>
<comment type="caution">
    <text evidence="3">The sequence shown here is derived from an EMBL/GenBank/DDBJ whole genome shotgun (WGS) entry which is preliminary data.</text>
</comment>
<reference evidence="3 4" key="1">
    <citation type="journal article" date="2016" name="Nat. Commun.">
        <title>Thousands of microbial genomes shed light on interconnected biogeochemical processes in an aquifer system.</title>
        <authorList>
            <person name="Anantharaman K."/>
            <person name="Brown C.T."/>
            <person name="Hug L.A."/>
            <person name="Sharon I."/>
            <person name="Castelle C.J."/>
            <person name="Probst A.J."/>
            <person name="Thomas B.C."/>
            <person name="Singh A."/>
            <person name="Wilkins M.J."/>
            <person name="Karaoz U."/>
            <person name="Brodie E.L."/>
            <person name="Williams K.H."/>
            <person name="Hubbard S.S."/>
            <person name="Banfield J.F."/>
        </authorList>
    </citation>
    <scope>NUCLEOTIDE SEQUENCE [LARGE SCALE GENOMIC DNA]</scope>
</reference>
<accession>A0A1F6DED2</accession>
<dbReference type="InterPro" id="IPR024079">
    <property type="entry name" value="MetalloPept_cat_dom_sf"/>
</dbReference>
<dbReference type="GO" id="GO:0008237">
    <property type="term" value="F:metallopeptidase activity"/>
    <property type="evidence" value="ECO:0007669"/>
    <property type="project" value="InterPro"/>
</dbReference>
<name>A0A1F6DED2_9BACT</name>
<dbReference type="EMBL" id="MFLA01000016">
    <property type="protein sequence ID" value="OGG59788.1"/>
    <property type="molecule type" value="Genomic_DNA"/>
</dbReference>
<keyword evidence="2" id="KW-0732">Signal</keyword>
<dbReference type="AlphaFoldDB" id="A0A1F6DED2"/>
<evidence type="ECO:0000313" key="4">
    <source>
        <dbReference type="Proteomes" id="UP000176377"/>
    </source>
</evidence>
<feature type="compositionally biased region" description="Basic and acidic residues" evidence="1">
    <location>
        <begin position="217"/>
        <end position="229"/>
    </location>
</feature>
<evidence type="ECO:0000256" key="1">
    <source>
        <dbReference type="SAM" id="MobiDB-lite"/>
    </source>
</evidence>
<gene>
    <name evidence="3" type="ORF">A2765_04340</name>
</gene>